<organism evidence="2 3">
    <name type="scientific">Candidatus Syntrophocurvum alkaliphilum</name>
    <dbReference type="NCBI Taxonomy" id="2293317"/>
    <lineage>
        <taxon>Bacteria</taxon>
        <taxon>Bacillati</taxon>
        <taxon>Bacillota</taxon>
        <taxon>Clostridia</taxon>
        <taxon>Eubacteriales</taxon>
        <taxon>Syntrophomonadaceae</taxon>
        <taxon>Candidatus Syntrophocurvum</taxon>
    </lineage>
</organism>
<dbReference type="AlphaFoldDB" id="A0A6I6DAV8"/>
<accession>A0A6I6DAV8</accession>
<proteinExistence type="predicted"/>
<dbReference type="EMBL" id="CP046457">
    <property type="protein sequence ID" value="QGT98605.1"/>
    <property type="molecule type" value="Genomic_DNA"/>
</dbReference>
<evidence type="ECO:0000313" key="3">
    <source>
        <dbReference type="Proteomes" id="UP000426444"/>
    </source>
</evidence>
<feature type="transmembrane region" description="Helical" evidence="1">
    <location>
        <begin position="12"/>
        <end position="35"/>
    </location>
</feature>
<reference evidence="3" key="1">
    <citation type="journal article" date="2019" name="Microbiology">
        <title>Complete Genome Sequence of an Uncultured Bacterium of the Candidate Phylum Bipolaricaulota.</title>
        <authorList>
            <person name="Kadnikov V.V."/>
            <person name="Mardanov A.V."/>
            <person name="Beletsky A.V."/>
            <person name="Frank Y.A."/>
            <person name="Karnachuk O.V."/>
            <person name="Ravin N.V."/>
        </authorList>
    </citation>
    <scope>NUCLEOTIDE SEQUENCE [LARGE SCALE GENOMIC DNA]</scope>
</reference>
<feature type="transmembrane region" description="Helical" evidence="1">
    <location>
        <begin position="75"/>
        <end position="93"/>
    </location>
</feature>
<evidence type="ECO:0000256" key="1">
    <source>
        <dbReference type="SAM" id="Phobius"/>
    </source>
</evidence>
<protein>
    <submittedName>
        <fullName evidence="2">Uncharacterized protein</fullName>
    </submittedName>
</protein>
<keyword evidence="1" id="KW-0812">Transmembrane</keyword>
<keyword evidence="1" id="KW-0472">Membrane</keyword>
<feature type="transmembrane region" description="Helical" evidence="1">
    <location>
        <begin position="42"/>
        <end position="63"/>
    </location>
</feature>
<keyword evidence="3" id="KW-1185">Reference proteome</keyword>
<dbReference type="RefSeq" id="WP_156202581.1">
    <property type="nucleotide sequence ID" value="NZ_CP046457.1"/>
</dbReference>
<sequence length="99" mass="11596">MKFAKLNIGKFYSWLIGNSLNLISFVLFIWLFFIMSDANRNIILAGFSQMYALPTISISAVIYRFTNPEVITNEYVIISYILMTLIFTLGFFFEHKKIF</sequence>
<name>A0A6I6DAV8_9FIRM</name>
<dbReference type="OrthoDB" id="2645840at2"/>
<gene>
    <name evidence="2" type="ORF">SYNTR_0012</name>
</gene>
<dbReference type="Proteomes" id="UP000426444">
    <property type="component" value="Chromosome"/>
</dbReference>
<evidence type="ECO:0000313" key="2">
    <source>
        <dbReference type="EMBL" id="QGT98605.1"/>
    </source>
</evidence>
<dbReference type="KEGG" id="salq:SYNTR_0012"/>
<keyword evidence="1" id="KW-1133">Transmembrane helix</keyword>